<dbReference type="PANTHER" id="PTHR12935">
    <property type="entry name" value="GAMMA-GLUTAMYLCYCLOTRANSFERASE"/>
    <property type="match status" value="1"/>
</dbReference>
<accession>A0ABS7L4X8</accession>
<keyword evidence="1" id="KW-0456">Lyase</keyword>
<evidence type="ECO:0000259" key="2">
    <source>
        <dbReference type="Pfam" id="PF06094"/>
    </source>
</evidence>
<dbReference type="InterPro" id="IPR013024">
    <property type="entry name" value="GGCT-like"/>
</dbReference>
<sequence length="143" mass="16178">MKLYITYGSNLNKAQMAKRCPKAIPAGSGILKDWELLYRGKESGFYATIQPKKGSVVPVGLWEISPEDEKALDIYEVYPDLYYKETLSVTLTDGTEKNAMVYIMCEDARDGRPTAEYIQSIRDGYADFGLDIRIFEASLDQIK</sequence>
<comment type="caution">
    <text evidence="3">The sequence shown here is derived from an EMBL/GenBank/DDBJ whole genome shotgun (WGS) entry which is preliminary data.</text>
</comment>
<dbReference type="InterPro" id="IPR036568">
    <property type="entry name" value="GGCT-like_sf"/>
</dbReference>
<dbReference type="PANTHER" id="PTHR12935:SF0">
    <property type="entry name" value="GAMMA-GLUTAMYLCYCLOTRANSFERASE"/>
    <property type="match status" value="1"/>
</dbReference>
<proteinExistence type="predicted"/>
<organism evidence="3 4">
    <name type="scientific">Sellimonas caecigallum</name>
    <dbReference type="NCBI Taxonomy" id="2592333"/>
    <lineage>
        <taxon>Bacteria</taxon>
        <taxon>Bacillati</taxon>
        <taxon>Bacillota</taxon>
        <taxon>Clostridia</taxon>
        <taxon>Lachnospirales</taxon>
        <taxon>Lachnospiraceae</taxon>
        <taxon>Sellimonas</taxon>
    </lineage>
</organism>
<keyword evidence="4" id="KW-1185">Reference proteome</keyword>
<dbReference type="Proteomes" id="UP000779049">
    <property type="component" value="Unassembled WGS sequence"/>
</dbReference>
<dbReference type="InterPro" id="IPR009288">
    <property type="entry name" value="AIG2-like_dom"/>
</dbReference>
<reference evidence="3 4" key="1">
    <citation type="journal article" date="2020" name="New Microbes New Infect">
        <title>Sellimonas caecigallum sp. nov., description and genome sequence of a new member of the Sellimonas genus isolated from the cecum of feral chicken.</title>
        <authorList>
            <person name="Wongkuna S."/>
            <person name="Ghimire S."/>
            <person name="Antony L."/>
            <person name="Chankhamhaengdecha S."/>
            <person name="Janvilisri T."/>
            <person name="Scaria J."/>
        </authorList>
    </citation>
    <scope>NUCLEOTIDE SEQUENCE [LARGE SCALE GENOMIC DNA]</scope>
    <source>
        <strain evidence="3 4">SW451</strain>
    </source>
</reference>
<gene>
    <name evidence="3" type="ORF">FLB61_02610</name>
</gene>
<name>A0ABS7L4X8_9FIRM</name>
<dbReference type="EMBL" id="VIRV01000002">
    <property type="protein sequence ID" value="MBY0757998.1"/>
    <property type="molecule type" value="Genomic_DNA"/>
</dbReference>
<evidence type="ECO:0000313" key="4">
    <source>
        <dbReference type="Proteomes" id="UP000779049"/>
    </source>
</evidence>
<dbReference type="Gene3D" id="3.10.490.10">
    <property type="entry name" value="Gamma-glutamyl cyclotransferase-like"/>
    <property type="match status" value="1"/>
</dbReference>
<dbReference type="RefSeq" id="WP_087199791.1">
    <property type="nucleotide sequence ID" value="NZ_CP173660.1"/>
</dbReference>
<protein>
    <submittedName>
        <fullName evidence="3">Gamma-glutamylcyclotransferase</fullName>
    </submittedName>
</protein>
<feature type="domain" description="Gamma-glutamylcyclotransferase AIG2-like" evidence="2">
    <location>
        <begin position="5"/>
        <end position="112"/>
    </location>
</feature>
<dbReference type="Pfam" id="PF06094">
    <property type="entry name" value="GGACT"/>
    <property type="match status" value="1"/>
</dbReference>
<dbReference type="InterPro" id="IPR017939">
    <property type="entry name" value="G-Glutamylcylcotransferase"/>
</dbReference>
<evidence type="ECO:0000313" key="3">
    <source>
        <dbReference type="EMBL" id="MBY0757998.1"/>
    </source>
</evidence>
<dbReference type="SUPFAM" id="SSF110857">
    <property type="entry name" value="Gamma-glutamyl cyclotransferase-like"/>
    <property type="match status" value="1"/>
</dbReference>
<dbReference type="CDD" id="cd06661">
    <property type="entry name" value="GGCT_like"/>
    <property type="match status" value="1"/>
</dbReference>
<evidence type="ECO:0000256" key="1">
    <source>
        <dbReference type="ARBA" id="ARBA00023239"/>
    </source>
</evidence>